<name>A0ABT7YSM1_9ACTN</name>
<organism evidence="2 3">
    <name type="scientific">Glycomyces tritici</name>
    <dbReference type="NCBI Taxonomy" id="2665176"/>
    <lineage>
        <taxon>Bacteria</taxon>
        <taxon>Bacillati</taxon>
        <taxon>Actinomycetota</taxon>
        <taxon>Actinomycetes</taxon>
        <taxon>Glycomycetales</taxon>
        <taxon>Glycomycetaceae</taxon>
        <taxon>Glycomyces</taxon>
    </lineage>
</organism>
<evidence type="ECO:0000313" key="2">
    <source>
        <dbReference type="EMBL" id="MDN3241646.1"/>
    </source>
</evidence>
<sequence length="110" mass="11855">MKEQALMRIAKTATSVIAAGMLAGAGVMALAAPAHAAPCGWQGDGTQDYNHCGDTNVMLTVEHVFGDDDHFCARPGMNNINAGNSPYNTWRTVYAYYDGGPANCFYGWYR</sequence>
<dbReference type="Pfam" id="PF19882">
    <property type="entry name" value="DUF6355"/>
    <property type="match status" value="1"/>
</dbReference>
<keyword evidence="3" id="KW-1185">Reference proteome</keyword>
<gene>
    <name evidence="2" type="ORF">QWI33_18120</name>
</gene>
<dbReference type="InterPro" id="IPR045935">
    <property type="entry name" value="DUF6355"/>
</dbReference>
<proteinExistence type="predicted"/>
<dbReference type="Proteomes" id="UP001171902">
    <property type="component" value="Unassembled WGS sequence"/>
</dbReference>
<dbReference type="EMBL" id="JAUEMJ010000005">
    <property type="protein sequence ID" value="MDN3241646.1"/>
    <property type="molecule type" value="Genomic_DNA"/>
</dbReference>
<keyword evidence="1" id="KW-0732">Signal</keyword>
<reference evidence="2" key="1">
    <citation type="submission" date="2023-06" db="EMBL/GenBank/DDBJ databases">
        <title>Gycomyces niveus sp.nov., a novel actinomycete isolated from soil in Shouguang.</title>
        <authorList>
            <person name="Yang X."/>
            <person name="Zhao J."/>
        </authorList>
    </citation>
    <scope>NUCLEOTIDE SEQUENCE</scope>
    <source>
        <strain evidence="2">NEAU C2</strain>
    </source>
</reference>
<protein>
    <submittedName>
        <fullName evidence="2">DUF6355 family natural product biosynthesis protein</fullName>
    </submittedName>
</protein>
<evidence type="ECO:0000256" key="1">
    <source>
        <dbReference type="SAM" id="SignalP"/>
    </source>
</evidence>
<comment type="caution">
    <text evidence="2">The sequence shown here is derived from an EMBL/GenBank/DDBJ whole genome shotgun (WGS) entry which is preliminary data.</text>
</comment>
<feature type="signal peptide" evidence="1">
    <location>
        <begin position="1"/>
        <end position="36"/>
    </location>
</feature>
<evidence type="ECO:0000313" key="3">
    <source>
        <dbReference type="Proteomes" id="UP001171902"/>
    </source>
</evidence>
<accession>A0ABT7YSM1</accession>
<feature type="chain" id="PRO_5046313110" evidence="1">
    <location>
        <begin position="37"/>
        <end position="110"/>
    </location>
</feature>